<dbReference type="InterPro" id="IPR053967">
    <property type="entry name" value="LlgE_F_G-like_D1"/>
</dbReference>
<dbReference type="Proteomes" id="UP000189810">
    <property type="component" value="Chromosome I"/>
</dbReference>
<dbReference type="RefSeq" id="WP_079654024.1">
    <property type="nucleotide sequence ID" value="NZ_LT670846.1"/>
</dbReference>
<keyword evidence="8" id="KW-0969">Cilium</keyword>
<evidence type="ECO:0000256" key="3">
    <source>
        <dbReference type="ARBA" id="ARBA00023143"/>
    </source>
</evidence>
<name>A0A1M6S616_9AQUI</name>
<evidence type="ECO:0000259" key="6">
    <source>
        <dbReference type="Pfam" id="PF06429"/>
    </source>
</evidence>
<dbReference type="InterPro" id="IPR020013">
    <property type="entry name" value="Flagellar_FlgE/F/G"/>
</dbReference>
<dbReference type="InterPro" id="IPR001444">
    <property type="entry name" value="Flag_bb_rod_N"/>
</dbReference>
<dbReference type="Pfam" id="PF00460">
    <property type="entry name" value="Flg_bb_rod"/>
    <property type="match status" value="1"/>
</dbReference>
<evidence type="ECO:0000259" key="7">
    <source>
        <dbReference type="Pfam" id="PF22692"/>
    </source>
</evidence>
<dbReference type="InterPro" id="IPR010930">
    <property type="entry name" value="Flg_bb/hook_C_dom"/>
</dbReference>
<gene>
    <name evidence="8" type="ORF">SAMN05444391_0893</name>
</gene>
<feature type="domain" description="Flagellar basal-body/hook protein C-terminal" evidence="6">
    <location>
        <begin position="196"/>
        <end position="240"/>
    </location>
</feature>
<evidence type="ECO:0000256" key="4">
    <source>
        <dbReference type="RuleBase" id="RU362116"/>
    </source>
</evidence>
<dbReference type="PANTHER" id="PTHR30435">
    <property type="entry name" value="FLAGELLAR PROTEIN"/>
    <property type="match status" value="1"/>
</dbReference>
<evidence type="ECO:0000313" key="8">
    <source>
        <dbReference type="EMBL" id="SHK40130.1"/>
    </source>
</evidence>
<dbReference type="GO" id="GO:0071978">
    <property type="term" value="P:bacterial-type flagellum-dependent swarming motility"/>
    <property type="evidence" value="ECO:0007669"/>
    <property type="project" value="TreeGrafter"/>
</dbReference>
<comment type="similarity">
    <text evidence="2 4">Belongs to the flagella basal body rod proteins family.</text>
</comment>
<evidence type="ECO:0000256" key="1">
    <source>
        <dbReference type="ARBA" id="ARBA00004117"/>
    </source>
</evidence>
<dbReference type="InterPro" id="IPR037925">
    <property type="entry name" value="FlgE/F/G-like"/>
</dbReference>
<dbReference type="AlphaFoldDB" id="A0A1M6S616"/>
<organism evidence="8 9">
    <name type="scientific">Thermocrinis minervae</name>
    <dbReference type="NCBI Taxonomy" id="381751"/>
    <lineage>
        <taxon>Bacteria</taxon>
        <taxon>Pseudomonadati</taxon>
        <taxon>Aquificota</taxon>
        <taxon>Aquificia</taxon>
        <taxon>Aquificales</taxon>
        <taxon>Aquificaceae</taxon>
        <taxon>Thermocrinis</taxon>
    </lineage>
</organism>
<dbReference type="PROSITE" id="PS00588">
    <property type="entry name" value="FLAGELLA_BB_ROD"/>
    <property type="match status" value="1"/>
</dbReference>
<comment type="subcellular location">
    <subcellularLocation>
        <location evidence="1 4">Bacterial flagellum basal body</location>
    </subcellularLocation>
</comment>
<evidence type="ECO:0000259" key="5">
    <source>
        <dbReference type="Pfam" id="PF00460"/>
    </source>
</evidence>
<dbReference type="Pfam" id="PF06429">
    <property type="entry name" value="Flg_bbr_C"/>
    <property type="match status" value="1"/>
</dbReference>
<dbReference type="EMBL" id="LT670846">
    <property type="protein sequence ID" value="SHK40130.1"/>
    <property type="molecule type" value="Genomic_DNA"/>
</dbReference>
<reference evidence="8 9" key="1">
    <citation type="submission" date="2016-11" db="EMBL/GenBank/DDBJ databases">
        <authorList>
            <person name="Jaros S."/>
            <person name="Januszkiewicz K."/>
            <person name="Wedrychowicz H."/>
        </authorList>
    </citation>
    <scope>NUCLEOTIDE SEQUENCE [LARGE SCALE GENOMIC DNA]</scope>
    <source>
        <strain evidence="8 9">DSM 19557</strain>
    </source>
</reference>
<dbReference type="InterPro" id="IPR019776">
    <property type="entry name" value="Flagellar_basal_body_rod_CS"/>
</dbReference>
<sequence length="242" mass="26822">MALDYQGIYILGSGMLLQERKLDLTANNMANADTVGFKKDLMLVSTWRTSNNQPYAGMSPEDPAKNFLYPIVERTYTDLSQGVARDTQNPLDFAIEGEGFFAVRDGQGNVYYTRNGNFRLDKDGYLVNAQGYRVLSDSLQEIRIEGQVQAAKDGTLFVNGNLVARLGVFSLTNPQKVGDTLFVGTAAPATNYRILQGVLENSNVNIIQEMVNLIQAARAHEAYSNLIRSLDSLQEKVNNLPR</sequence>
<evidence type="ECO:0000313" key="9">
    <source>
        <dbReference type="Proteomes" id="UP000189810"/>
    </source>
</evidence>
<dbReference type="OrthoDB" id="9804559at2"/>
<feature type="domain" description="Flagellar hook protein FlgE/F/G-like D1" evidence="7">
    <location>
        <begin position="94"/>
        <end position="148"/>
    </location>
</feature>
<dbReference type="PANTHER" id="PTHR30435:SF19">
    <property type="entry name" value="FLAGELLAR BASAL-BODY ROD PROTEIN FLGG"/>
    <property type="match status" value="1"/>
</dbReference>
<dbReference type="GO" id="GO:0009425">
    <property type="term" value="C:bacterial-type flagellum basal body"/>
    <property type="evidence" value="ECO:0007669"/>
    <property type="project" value="UniProtKB-SubCell"/>
</dbReference>
<dbReference type="STRING" id="381751.SAMN05444391_0893"/>
<keyword evidence="8" id="KW-0966">Cell projection</keyword>
<keyword evidence="3 4" id="KW-0975">Bacterial flagellum</keyword>
<dbReference type="SUPFAM" id="SSF117143">
    <property type="entry name" value="Flagellar hook protein flgE"/>
    <property type="match status" value="1"/>
</dbReference>
<dbReference type="NCBIfam" id="TIGR03506">
    <property type="entry name" value="FlgEFG_subfam"/>
    <property type="match status" value="1"/>
</dbReference>
<feature type="domain" description="Flagellar basal body rod protein N-terminal" evidence="5">
    <location>
        <begin position="8"/>
        <end position="38"/>
    </location>
</feature>
<keyword evidence="8" id="KW-0282">Flagellum</keyword>
<dbReference type="Pfam" id="PF22692">
    <property type="entry name" value="LlgE_F_G_D1"/>
    <property type="match status" value="1"/>
</dbReference>
<proteinExistence type="inferred from homology"/>
<evidence type="ECO:0000256" key="2">
    <source>
        <dbReference type="ARBA" id="ARBA00009677"/>
    </source>
</evidence>
<accession>A0A1M6S616</accession>
<keyword evidence="9" id="KW-1185">Reference proteome</keyword>
<protein>
    <submittedName>
        <fullName evidence="8">Flagellar basal-body rod protein FlgG</fullName>
    </submittedName>
</protein>